<protein>
    <submittedName>
        <fullName evidence="2 3">Uncharacterized protein</fullName>
    </submittedName>
</protein>
<evidence type="ECO:0000313" key="3">
    <source>
        <dbReference type="EnsemblFungi" id="PTTG_03371-t43_1-p1"/>
    </source>
</evidence>
<dbReference type="AlphaFoldDB" id="A0A180GPB8"/>
<sequence>MIVSALPPRPLQFQMTAQLNANQTRSEDFVNVWTVLVVEKDHDLFGSSPLVDEVDRLSCRCPTDAEPAVAGLPVAAPGQTADGARERYPPTSCPPALSAGAVGDHPPSSCTMSQQLAPGGQPGPTTWPAHPRPWPRPLLGPPMSYPTGLSQASVDGKPIGQPRGRSNDTLTNDPQAPGELPATRPPRGQSPCHHAASHPPCRQHPNDLSGCAPVVDLPRASALQVLGFAQWLYGGRLTCTTYERGSRAPRRTIGGRPTCPESSI</sequence>
<reference evidence="3" key="4">
    <citation type="submission" date="2025-05" db="UniProtKB">
        <authorList>
            <consortium name="EnsemblFungi"/>
        </authorList>
    </citation>
    <scope>IDENTIFICATION</scope>
    <source>
        <strain evidence="3">isolate 1-1 / race 1 (BBBD)</strain>
    </source>
</reference>
<proteinExistence type="predicted"/>
<feature type="region of interest" description="Disordered" evidence="1">
    <location>
        <begin position="73"/>
        <end position="202"/>
    </location>
</feature>
<dbReference type="EMBL" id="ADAS02000040">
    <property type="protein sequence ID" value="OAV94374.1"/>
    <property type="molecule type" value="Genomic_DNA"/>
</dbReference>
<name>A0A180GPB8_PUCT1</name>
<reference evidence="2" key="1">
    <citation type="submission" date="2009-11" db="EMBL/GenBank/DDBJ databases">
        <authorList>
            <consortium name="The Broad Institute Genome Sequencing Platform"/>
            <person name="Ward D."/>
            <person name="Feldgarden M."/>
            <person name="Earl A."/>
            <person name="Young S.K."/>
            <person name="Zeng Q."/>
            <person name="Koehrsen M."/>
            <person name="Alvarado L."/>
            <person name="Berlin A."/>
            <person name="Bochicchio J."/>
            <person name="Borenstein D."/>
            <person name="Chapman S.B."/>
            <person name="Chen Z."/>
            <person name="Engels R."/>
            <person name="Freedman E."/>
            <person name="Gellesch M."/>
            <person name="Goldberg J."/>
            <person name="Griggs A."/>
            <person name="Gujja S."/>
            <person name="Heilman E."/>
            <person name="Heiman D."/>
            <person name="Hepburn T."/>
            <person name="Howarth C."/>
            <person name="Jen D."/>
            <person name="Larson L."/>
            <person name="Lewis B."/>
            <person name="Mehta T."/>
            <person name="Park D."/>
            <person name="Pearson M."/>
            <person name="Roberts A."/>
            <person name="Saif S."/>
            <person name="Shea T."/>
            <person name="Shenoy N."/>
            <person name="Sisk P."/>
            <person name="Stolte C."/>
            <person name="Sykes S."/>
            <person name="Thomson T."/>
            <person name="Walk T."/>
            <person name="White J."/>
            <person name="Yandava C."/>
            <person name="Izard J."/>
            <person name="Baranova O.V."/>
            <person name="Blanton J.M."/>
            <person name="Tanner A.C."/>
            <person name="Dewhirst F.E."/>
            <person name="Haas B."/>
            <person name="Nusbaum C."/>
            <person name="Birren B."/>
        </authorList>
    </citation>
    <scope>NUCLEOTIDE SEQUENCE [LARGE SCALE GENOMIC DNA]</scope>
    <source>
        <strain evidence="2">1-1 BBBD Race 1</strain>
    </source>
</reference>
<gene>
    <name evidence="2" type="ORF">PTTG_03371</name>
</gene>
<feature type="compositionally biased region" description="Pro residues" evidence="1">
    <location>
        <begin position="130"/>
        <end position="144"/>
    </location>
</feature>
<dbReference type="VEuPathDB" id="FungiDB:PTTG_03371"/>
<reference evidence="3 4" key="3">
    <citation type="journal article" date="2017" name="G3 (Bethesda)">
        <title>Comparative analysis highlights variable genome content of wheat rusts and divergence of the mating loci.</title>
        <authorList>
            <person name="Cuomo C.A."/>
            <person name="Bakkeren G."/>
            <person name="Khalil H.B."/>
            <person name="Panwar V."/>
            <person name="Joly D."/>
            <person name="Linning R."/>
            <person name="Sakthikumar S."/>
            <person name="Song X."/>
            <person name="Adiconis X."/>
            <person name="Fan L."/>
            <person name="Goldberg J.M."/>
            <person name="Levin J.Z."/>
            <person name="Young S."/>
            <person name="Zeng Q."/>
            <person name="Anikster Y."/>
            <person name="Bruce M."/>
            <person name="Wang M."/>
            <person name="Yin C."/>
            <person name="McCallum B."/>
            <person name="Szabo L.J."/>
            <person name="Hulbert S."/>
            <person name="Chen X."/>
            <person name="Fellers J.P."/>
        </authorList>
    </citation>
    <scope>NUCLEOTIDE SEQUENCE</scope>
    <source>
        <strain evidence="4">Isolate 1-1 / race 1 (BBBD)</strain>
        <strain evidence="3">isolate 1-1 / race 1 (BBBD)</strain>
    </source>
</reference>
<evidence type="ECO:0000313" key="4">
    <source>
        <dbReference type="Proteomes" id="UP000005240"/>
    </source>
</evidence>
<evidence type="ECO:0000313" key="2">
    <source>
        <dbReference type="EMBL" id="OAV94374.1"/>
    </source>
</evidence>
<accession>A0A180GPB8</accession>
<dbReference type="Proteomes" id="UP000005240">
    <property type="component" value="Unassembled WGS sequence"/>
</dbReference>
<dbReference type="EnsemblFungi" id="PTTG_03371-t43_1">
    <property type="protein sequence ID" value="PTTG_03371-t43_1-p1"/>
    <property type="gene ID" value="PTTG_03371"/>
</dbReference>
<reference evidence="2" key="2">
    <citation type="submission" date="2016-05" db="EMBL/GenBank/DDBJ databases">
        <title>Comparative analysis highlights variable genome content of wheat rusts and divergence of the mating loci.</title>
        <authorList>
            <person name="Cuomo C.A."/>
            <person name="Bakkeren G."/>
            <person name="Szabo L."/>
            <person name="Khalil H."/>
            <person name="Joly D."/>
            <person name="Goldberg J."/>
            <person name="Young S."/>
            <person name="Zeng Q."/>
            <person name="Fellers J."/>
        </authorList>
    </citation>
    <scope>NUCLEOTIDE SEQUENCE [LARGE SCALE GENOMIC DNA]</scope>
    <source>
        <strain evidence="2">1-1 BBBD Race 1</strain>
    </source>
</reference>
<keyword evidence="4" id="KW-1185">Reference proteome</keyword>
<evidence type="ECO:0000256" key="1">
    <source>
        <dbReference type="SAM" id="MobiDB-lite"/>
    </source>
</evidence>
<organism evidence="2">
    <name type="scientific">Puccinia triticina (isolate 1-1 / race 1 (BBBD))</name>
    <name type="common">Brown leaf rust fungus</name>
    <dbReference type="NCBI Taxonomy" id="630390"/>
    <lineage>
        <taxon>Eukaryota</taxon>
        <taxon>Fungi</taxon>
        <taxon>Dikarya</taxon>
        <taxon>Basidiomycota</taxon>
        <taxon>Pucciniomycotina</taxon>
        <taxon>Pucciniomycetes</taxon>
        <taxon>Pucciniales</taxon>
        <taxon>Pucciniaceae</taxon>
        <taxon>Puccinia</taxon>
    </lineage>
</organism>